<feature type="chain" id="PRO_5041326137" evidence="1">
    <location>
        <begin position="17"/>
        <end position="289"/>
    </location>
</feature>
<dbReference type="InterPro" id="IPR039254">
    <property type="entry name" value="Rds1"/>
</dbReference>
<evidence type="ECO:0000256" key="1">
    <source>
        <dbReference type="SAM" id="SignalP"/>
    </source>
</evidence>
<feature type="signal peptide" evidence="1">
    <location>
        <begin position="1"/>
        <end position="16"/>
    </location>
</feature>
<dbReference type="RefSeq" id="XP_052944849.1">
    <property type="nucleotide sequence ID" value="XM_053092595.1"/>
</dbReference>
<keyword evidence="3" id="KW-1185">Reference proteome</keyword>
<dbReference type="Pfam" id="PF13668">
    <property type="entry name" value="Ferritin_2"/>
    <property type="match status" value="1"/>
</dbReference>
<sequence length="289" mass="30714">MKFAAAFAILATMAAAAPMAERDTAVTDVQVLQYALTLEHLENNFYSTYLAQFSQEDFAKAGHPDWVRNRFQQIAEHEQQHVSLLSGALGAQAVKPCTYKFPVTDVNSFVALASVVENVGVSAYLGAAASIVDKTYLTVAGSILTTEARHQGWMNSAVLKDAAWSGGYDTPLDFNEVFSIASAFITSCPAENPALPFKAFPALAIGMDGAVTTPASTEGAFVQLVTGLGSKTYPVENGKVMLPHVQGIYYGVLTSSSDTTKVNDGNILAGPMIFNNPFDSKASNPVPTL</sequence>
<dbReference type="EMBL" id="JAKWFO010000005">
    <property type="protein sequence ID" value="KAI9635072.1"/>
    <property type="molecule type" value="Genomic_DNA"/>
</dbReference>
<dbReference type="PANTHER" id="PTHR38705:SF1">
    <property type="entry name" value="PROTEIN RDS1"/>
    <property type="match status" value="1"/>
</dbReference>
<dbReference type="GeneID" id="77731800"/>
<dbReference type="SUPFAM" id="SSF47240">
    <property type="entry name" value="Ferritin-like"/>
    <property type="match status" value="1"/>
</dbReference>
<accession>A0AA38H5V4</accession>
<proteinExistence type="predicted"/>
<comment type="caution">
    <text evidence="2">The sequence shown here is derived from an EMBL/GenBank/DDBJ whole genome shotgun (WGS) entry which is preliminary data.</text>
</comment>
<dbReference type="InterPro" id="IPR012347">
    <property type="entry name" value="Ferritin-like"/>
</dbReference>
<keyword evidence="1" id="KW-0732">Signal</keyword>
<dbReference type="InterPro" id="IPR009078">
    <property type="entry name" value="Ferritin-like_SF"/>
</dbReference>
<dbReference type="Proteomes" id="UP001164286">
    <property type="component" value="Unassembled WGS sequence"/>
</dbReference>
<protein>
    <submittedName>
        <fullName evidence="2">Ferritin-like domain-containing protein</fullName>
    </submittedName>
</protein>
<dbReference type="CDD" id="cd00657">
    <property type="entry name" value="Ferritin_like"/>
    <property type="match status" value="1"/>
</dbReference>
<gene>
    <name evidence="2" type="ORF">MKK02DRAFT_43752</name>
</gene>
<dbReference type="Gene3D" id="1.20.1260.10">
    <property type="match status" value="1"/>
</dbReference>
<reference evidence="2" key="1">
    <citation type="journal article" date="2022" name="G3 (Bethesda)">
        <title>High quality genome of the basidiomycete yeast Dioszegia hungarica PDD-24b-2 isolated from cloud water.</title>
        <authorList>
            <person name="Jarrige D."/>
            <person name="Haridas S."/>
            <person name="Bleykasten-Grosshans C."/>
            <person name="Joly M."/>
            <person name="Nadalig T."/>
            <person name="Sancelme M."/>
            <person name="Vuilleumier S."/>
            <person name="Grigoriev I.V."/>
            <person name="Amato P."/>
            <person name="Bringel F."/>
        </authorList>
    </citation>
    <scope>NUCLEOTIDE SEQUENCE</scope>
    <source>
        <strain evidence="2">PDD-24b-2</strain>
    </source>
</reference>
<dbReference type="PANTHER" id="PTHR38705">
    <property type="entry name" value="PROTEIN RDS1"/>
    <property type="match status" value="1"/>
</dbReference>
<evidence type="ECO:0000313" key="2">
    <source>
        <dbReference type="EMBL" id="KAI9635072.1"/>
    </source>
</evidence>
<evidence type="ECO:0000313" key="3">
    <source>
        <dbReference type="Proteomes" id="UP001164286"/>
    </source>
</evidence>
<name>A0AA38H5V4_9TREE</name>
<organism evidence="2 3">
    <name type="scientific">Dioszegia hungarica</name>
    <dbReference type="NCBI Taxonomy" id="4972"/>
    <lineage>
        <taxon>Eukaryota</taxon>
        <taxon>Fungi</taxon>
        <taxon>Dikarya</taxon>
        <taxon>Basidiomycota</taxon>
        <taxon>Agaricomycotina</taxon>
        <taxon>Tremellomycetes</taxon>
        <taxon>Tremellales</taxon>
        <taxon>Bulleribasidiaceae</taxon>
        <taxon>Dioszegia</taxon>
    </lineage>
</organism>
<dbReference type="AlphaFoldDB" id="A0AA38H5V4"/>